<reference evidence="1 2" key="1">
    <citation type="journal article" date="2013" name="Antonie Van Leeuwenhoek">
        <title>Paracoccus zhejiangensis sp. nov., isolated from activated sludge in wastewater-treatment system.</title>
        <authorList>
            <person name="Wu Z.G."/>
            <person name="Zhang D.F."/>
            <person name="Liu Y.L."/>
            <person name="Wang F."/>
            <person name="Jiang X."/>
            <person name="Li C."/>
            <person name="Li S.P."/>
            <person name="Hong Q."/>
            <person name="Li W.J."/>
        </authorList>
    </citation>
    <scope>NUCLEOTIDE SEQUENCE [LARGE SCALE GENOMIC DNA]</scope>
    <source>
        <strain evidence="1 2">J6</strain>
    </source>
</reference>
<dbReference type="RefSeq" id="WP_101752806.1">
    <property type="nucleotide sequence ID" value="NZ_CP025430.1"/>
</dbReference>
<protein>
    <submittedName>
        <fullName evidence="1">Flagellar biosynthesis regulator FlhF</fullName>
    </submittedName>
</protein>
<sequence length="125" mass="13670">MNTLNAVTPMNDYGPYRSHGIRTERDIEYEAFSQITRMMRAASQGPLEPVQVMAIHRNNELWTTLATDLAQPGNQLPVETRAGLISLAGFAIRQGHAVLNGTGDIDPLIDVNVAIMKGLRGTVPE</sequence>
<accession>A0A2H5EZQ0</accession>
<dbReference type="GO" id="GO:0044781">
    <property type="term" value="P:bacterial-type flagellum organization"/>
    <property type="evidence" value="ECO:0007669"/>
    <property type="project" value="InterPro"/>
</dbReference>
<keyword evidence="2" id="KW-1185">Reference proteome</keyword>
<dbReference type="OrthoDB" id="9808944at2"/>
<dbReference type="Proteomes" id="UP000234530">
    <property type="component" value="Chromosome"/>
</dbReference>
<keyword evidence="1" id="KW-0966">Cell projection</keyword>
<keyword evidence="1" id="KW-0282">Flagellum</keyword>
<evidence type="ECO:0000313" key="2">
    <source>
        <dbReference type="Proteomes" id="UP000234530"/>
    </source>
</evidence>
<dbReference type="AlphaFoldDB" id="A0A2H5EZQ0"/>
<proteinExistence type="predicted"/>
<keyword evidence="1" id="KW-0969">Cilium</keyword>
<dbReference type="EMBL" id="CP025430">
    <property type="protein sequence ID" value="AUH64777.1"/>
    <property type="molecule type" value="Genomic_DNA"/>
</dbReference>
<evidence type="ECO:0000313" key="1">
    <source>
        <dbReference type="EMBL" id="AUH64777.1"/>
    </source>
</evidence>
<name>A0A2H5EZQ0_9RHOB</name>
<organism evidence="1 2">
    <name type="scientific">Paracoccus zhejiangensis</name>
    <dbReference type="NCBI Taxonomy" id="1077935"/>
    <lineage>
        <taxon>Bacteria</taxon>
        <taxon>Pseudomonadati</taxon>
        <taxon>Pseudomonadota</taxon>
        <taxon>Alphaproteobacteria</taxon>
        <taxon>Rhodobacterales</taxon>
        <taxon>Paracoccaceae</taxon>
        <taxon>Paracoccus</taxon>
    </lineage>
</organism>
<dbReference type="KEGG" id="pzh:CX676_11875"/>
<dbReference type="InterPro" id="IPR010845">
    <property type="entry name" value="FlaF"/>
</dbReference>
<dbReference type="Pfam" id="PF07309">
    <property type="entry name" value="FlaF"/>
    <property type="match status" value="1"/>
</dbReference>
<dbReference type="NCBIfam" id="NF009435">
    <property type="entry name" value="PRK12794.1"/>
    <property type="match status" value="1"/>
</dbReference>
<gene>
    <name evidence="1" type="ORF">CX676_11875</name>
</gene>